<name>A0ABR2WK99_9FUNG</name>
<dbReference type="GO" id="GO:0006508">
    <property type="term" value="P:proteolysis"/>
    <property type="evidence" value="ECO:0007669"/>
    <property type="project" value="UniProtKB-KW"/>
</dbReference>
<keyword evidence="8" id="KW-0472">Membrane</keyword>
<keyword evidence="7 8" id="KW-0482">Metalloprotease</keyword>
<dbReference type="PANTHER" id="PTHR21711:SF0">
    <property type="entry name" value="MITOCHONDRIAL INNER MEMBRANE PROTEASE ATP23 HOMOLOG"/>
    <property type="match status" value="1"/>
</dbReference>
<comment type="subcellular location">
    <subcellularLocation>
        <location evidence="1 8">Mitochondrion inner membrane</location>
        <topology evidence="1 8">Peripheral membrane protein</topology>
        <orientation evidence="1 8">Intermembrane side</orientation>
    </subcellularLocation>
</comment>
<evidence type="ECO:0000313" key="9">
    <source>
        <dbReference type="EMBL" id="KAK9761945.1"/>
    </source>
</evidence>
<reference evidence="9 10" key="1">
    <citation type="submission" date="2023-04" db="EMBL/GenBank/DDBJ databases">
        <title>Genome of Basidiobolus ranarum AG-B5.</title>
        <authorList>
            <person name="Stajich J.E."/>
            <person name="Carter-House D."/>
            <person name="Gryganskyi A."/>
        </authorList>
    </citation>
    <scope>NUCLEOTIDE SEQUENCE [LARGE SCALE GENOMIC DNA]</scope>
    <source>
        <strain evidence="9 10">AG-B5</strain>
    </source>
</reference>
<dbReference type="InterPro" id="IPR019165">
    <property type="entry name" value="Peptidase_M76_ATP23"/>
</dbReference>
<dbReference type="GO" id="GO:0008233">
    <property type="term" value="F:peptidase activity"/>
    <property type="evidence" value="ECO:0007669"/>
    <property type="project" value="UniProtKB-KW"/>
</dbReference>
<keyword evidence="4 8" id="KW-0645">Protease</keyword>
<keyword evidence="6 8" id="KW-0378">Hydrolase</keyword>
<evidence type="ECO:0000256" key="6">
    <source>
        <dbReference type="ARBA" id="ARBA00022801"/>
    </source>
</evidence>
<evidence type="ECO:0000256" key="2">
    <source>
        <dbReference type="ARBA" id="ARBA00009915"/>
    </source>
</evidence>
<comment type="similarity">
    <text evidence="2 8">Belongs to the peptidase M76 family.</text>
</comment>
<evidence type="ECO:0000313" key="10">
    <source>
        <dbReference type="Proteomes" id="UP001479436"/>
    </source>
</evidence>
<dbReference type="EC" id="3.4.24.-" evidence="8"/>
<keyword evidence="5 8" id="KW-0479">Metal-binding</keyword>
<proteinExistence type="inferred from homology"/>
<organism evidence="9 10">
    <name type="scientific">Basidiobolus ranarum</name>
    <dbReference type="NCBI Taxonomy" id="34480"/>
    <lineage>
        <taxon>Eukaryota</taxon>
        <taxon>Fungi</taxon>
        <taxon>Fungi incertae sedis</taxon>
        <taxon>Zoopagomycota</taxon>
        <taxon>Entomophthoromycotina</taxon>
        <taxon>Basidiobolomycetes</taxon>
        <taxon>Basidiobolales</taxon>
        <taxon>Basidiobolaceae</taxon>
        <taxon>Basidiobolus</taxon>
    </lineage>
</organism>
<evidence type="ECO:0000256" key="4">
    <source>
        <dbReference type="ARBA" id="ARBA00022670"/>
    </source>
</evidence>
<comment type="function">
    <text evidence="8">Has a dual role in the assembly of mitochondrial ATPase.</text>
</comment>
<keyword evidence="8" id="KW-0999">Mitochondrion inner membrane</keyword>
<evidence type="ECO:0000256" key="7">
    <source>
        <dbReference type="ARBA" id="ARBA00023049"/>
    </source>
</evidence>
<evidence type="ECO:0000256" key="5">
    <source>
        <dbReference type="ARBA" id="ARBA00022723"/>
    </source>
</evidence>
<comment type="caution">
    <text evidence="9">The sequence shown here is derived from an EMBL/GenBank/DDBJ whole genome shotgun (WGS) entry which is preliminary data.</text>
</comment>
<gene>
    <name evidence="9" type="primary">XRCC6BP1</name>
    <name evidence="9" type="ORF">K7432_012756</name>
</gene>
<dbReference type="EMBL" id="JASJQH010001153">
    <property type="protein sequence ID" value="KAK9761945.1"/>
    <property type="molecule type" value="Genomic_DNA"/>
</dbReference>
<dbReference type="Pfam" id="PF09768">
    <property type="entry name" value="Peptidase_M76"/>
    <property type="match status" value="1"/>
</dbReference>
<sequence>MYTKSHTTPTTSTGYSETQCTKEIPIILEDPRVHFLLYAIRKRSQKTLVKGITCRSCVDTVQSGRFGYYDPQNKRYLHLKIVGNVSLFNKEEVRSELNPLINRIVICCEAIHSQKDLEETVIHELVHAYDAGRKGNFTTPCHNVACSEIRASALGQCANVWPLFRKRECTRREAINSTLSHCKNAEQVVNEVFDKCFKDTSPFPPS</sequence>
<keyword evidence="10" id="KW-1185">Reference proteome</keyword>
<evidence type="ECO:0000256" key="1">
    <source>
        <dbReference type="ARBA" id="ARBA00004137"/>
    </source>
</evidence>
<accession>A0ABR2WK99</accession>
<keyword evidence="8" id="KW-0496">Mitochondrion</keyword>
<evidence type="ECO:0000256" key="8">
    <source>
        <dbReference type="RuleBase" id="RU364057"/>
    </source>
</evidence>
<protein>
    <recommendedName>
        <fullName evidence="3 8">Mitochondrial inner membrane protease ATP23</fullName>
        <ecNumber evidence="8">3.4.24.-</ecNumber>
    </recommendedName>
</protein>
<evidence type="ECO:0000256" key="3">
    <source>
        <dbReference type="ARBA" id="ARBA00014615"/>
    </source>
</evidence>
<dbReference type="PANTHER" id="PTHR21711">
    <property type="entry name" value="MITOCHONDRIAL INNER MEMBRANE PROTEASE"/>
    <property type="match status" value="1"/>
</dbReference>
<dbReference type="Proteomes" id="UP001479436">
    <property type="component" value="Unassembled WGS sequence"/>
</dbReference>